<sequence length="374" mass="41074">MSRCTHLDLSHTPLTFSTLQSALLRCQPRSSSPFSSTLTTLSLRSLLSGPSGSTSFLRSVCPIIPNLNLCANGISDPSTLSALYASLRPPKNSTEDKAFQHKRREINLAGNPLVPPPEQPEGSEKQSLQKQLKKNPGAVFKSFYKSASTAVSQMADSSLVPPPPPTQPTDCVTTLLSSILPTSSSLPSEASLDEAPLSTLGATAVIELGNTGIGTDRHVQILNLVSLLGKGDINKDVIFKLFTTDGRGVRRRVIIGGDVLDVGKAKKALAWWRELIEEKERAEKDDWDFGFGEDEEEEEEEQGVGGARLEPEDDGLEPPIRHPPRQQSTPRRQSTHPRHQNPRRHPKPRRPPPQPESEYEDEIQTDSPDDIFDF</sequence>
<dbReference type="AlphaFoldDB" id="A0A9W7G1A4"/>
<dbReference type="Proteomes" id="UP001165065">
    <property type="component" value="Unassembled WGS sequence"/>
</dbReference>
<accession>A0A9W7G1A4</accession>
<feature type="region of interest" description="Disordered" evidence="1">
    <location>
        <begin position="284"/>
        <end position="374"/>
    </location>
</feature>
<feature type="region of interest" description="Disordered" evidence="1">
    <location>
        <begin position="108"/>
        <end position="131"/>
    </location>
</feature>
<name>A0A9W7G1A4_9STRA</name>
<feature type="compositionally biased region" description="Acidic residues" evidence="1">
    <location>
        <begin position="357"/>
        <end position="374"/>
    </location>
</feature>
<dbReference type="EMBL" id="BRYA01000644">
    <property type="protein sequence ID" value="GMI27393.1"/>
    <property type="molecule type" value="Genomic_DNA"/>
</dbReference>
<evidence type="ECO:0000256" key="1">
    <source>
        <dbReference type="SAM" id="MobiDB-lite"/>
    </source>
</evidence>
<protein>
    <submittedName>
        <fullName evidence="2">Uncharacterized protein</fullName>
    </submittedName>
</protein>
<proteinExistence type="predicted"/>
<evidence type="ECO:0000313" key="2">
    <source>
        <dbReference type="EMBL" id="GMI27393.1"/>
    </source>
</evidence>
<reference evidence="3" key="1">
    <citation type="journal article" date="2023" name="Commun. Biol.">
        <title>Genome analysis of Parmales, the sister group of diatoms, reveals the evolutionary specialization of diatoms from phago-mixotrophs to photoautotrophs.</title>
        <authorList>
            <person name="Ban H."/>
            <person name="Sato S."/>
            <person name="Yoshikawa S."/>
            <person name="Yamada K."/>
            <person name="Nakamura Y."/>
            <person name="Ichinomiya M."/>
            <person name="Sato N."/>
            <person name="Blanc-Mathieu R."/>
            <person name="Endo H."/>
            <person name="Kuwata A."/>
            <person name="Ogata H."/>
        </authorList>
    </citation>
    <scope>NUCLEOTIDE SEQUENCE [LARGE SCALE GENOMIC DNA]</scope>
</reference>
<comment type="caution">
    <text evidence="2">The sequence shown here is derived from an EMBL/GenBank/DDBJ whole genome shotgun (WGS) entry which is preliminary data.</text>
</comment>
<organism evidence="2 3">
    <name type="scientific">Triparma columacea</name>
    <dbReference type="NCBI Taxonomy" id="722753"/>
    <lineage>
        <taxon>Eukaryota</taxon>
        <taxon>Sar</taxon>
        <taxon>Stramenopiles</taxon>
        <taxon>Ochrophyta</taxon>
        <taxon>Bolidophyceae</taxon>
        <taxon>Parmales</taxon>
        <taxon>Triparmaceae</taxon>
        <taxon>Triparma</taxon>
    </lineage>
</organism>
<feature type="compositionally biased region" description="Basic residues" evidence="1">
    <location>
        <begin position="333"/>
        <end position="350"/>
    </location>
</feature>
<gene>
    <name evidence="2" type="ORF">TrCOL_g3588</name>
</gene>
<keyword evidence="3" id="KW-1185">Reference proteome</keyword>
<feature type="compositionally biased region" description="Acidic residues" evidence="1">
    <location>
        <begin position="285"/>
        <end position="302"/>
    </location>
</feature>
<evidence type="ECO:0000313" key="3">
    <source>
        <dbReference type="Proteomes" id="UP001165065"/>
    </source>
</evidence>